<comment type="caution">
    <text evidence="1">The sequence shown here is derived from an EMBL/GenBank/DDBJ whole genome shotgun (WGS) entry which is preliminary data.</text>
</comment>
<evidence type="ECO:0000313" key="2">
    <source>
        <dbReference type="Proteomes" id="UP000517523"/>
    </source>
</evidence>
<protein>
    <submittedName>
        <fullName evidence="1">Uncharacterized protein</fullName>
    </submittedName>
</protein>
<evidence type="ECO:0000313" key="1">
    <source>
        <dbReference type="EMBL" id="MBB3128825.1"/>
    </source>
</evidence>
<dbReference type="Proteomes" id="UP000517523">
    <property type="component" value="Unassembled WGS sequence"/>
</dbReference>
<organism evidence="1 2">
    <name type="scientific">Paenibacillus rhizosphaerae</name>
    <dbReference type="NCBI Taxonomy" id="297318"/>
    <lineage>
        <taxon>Bacteria</taxon>
        <taxon>Bacillati</taxon>
        <taxon>Bacillota</taxon>
        <taxon>Bacilli</taxon>
        <taxon>Bacillales</taxon>
        <taxon>Paenibacillaceae</taxon>
        <taxon>Paenibacillus</taxon>
    </lineage>
</organism>
<gene>
    <name evidence="1" type="ORF">FHS19_003500</name>
</gene>
<reference evidence="1 2" key="1">
    <citation type="submission" date="2020-08" db="EMBL/GenBank/DDBJ databases">
        <title>Genomic Encyclopedia of Type Strains, Phase III (KMG-III): the genomes of soil and plant-associated and newly described type strains.</title>
        <authorList>
            <person name="Whitman W."/>
        </authorList>
    </citation>
    <scope>NUCLEOTIDE SEQUENCE [LARGE SCALE GENOMIC DNA]</scope>
    <source>
        <strain evidence="1 2">CECT 5831</strain>
    </source>
</reference>
<sequence>MEWLICKISPWLDGKEIPARISADASVLRMECGSREVRILFGSESAVLQYETLG</sequence>
<accession>A0A839TPY0</accession>
<name>A0A839TPY0_9BACL</name>
<proteinExistence type="predicted"/>
<dbReference type="AlphaFoldDB" id="A0A839TPY0"/>
<dbReference type="EMBL" id="JACHXJ010000003">
    <property type="protein sequence ID" value="MBB3128825.1"/>
    <property type="molecule type" value="Genomic_DNA"/>
</dbReference>